<feature type="compositionally biased region" description="Basic residues" evidence="1">
    <location>
        <begin position="1"/>
        <end position="10"/>
    </location>
</feature>
<dbReference type="InterPro" id="IPR031359">
    <property type="entry name" value="NACHT_N"/>
</dbReference>
<feature type="compositionally biased region" description="Polar residues" evidence="1">
    <location>
        <begin position="16"/>
        <end position="29"/>
    </location>
</feature>
<sequence length="224" mass="24532">MRGFRQKLRNLRVGPNKTTSTPESDQNIGSLAPATTAETGSFGNPQPQRSEPLQLESASQNQAVSPLPEQTIRLQCRIWNNAYDELKSDEASIVDAYERILSGQLTSGVTATEVEGYPGNAMETASARQDRMRKLIEDGQIKTEKVATIKGKIKDVLEPFNQLRSVIALAVKSEPTASTAWGGITAILDVFAHLVAWTVLNIHADSLLRSWPLRFPSLGYIVKG</sequence>
<dbReference type="OrthoDB" id="5105090at2759"/>
<evidence type="ECO:0000313" key="3">
    <source>
        <dbReference type="EMBL" id="KAH7311384.1"/>
    </source>
</evidence>
<gene>
    <name evidence="3" type="ORF">B0I35DRAFT_63761</name>
</gene>
<name>A0A8K0SL08_9HYPO</name>
<evidence type="ECO:0000313" key="4">
    <source>
        <dbReference type="Proteomes" id="UP000813444"/>
    </source>
</evidence>
<organism evidence="3 4">
    <name type="scientific">Stachybotrys elegans</name>
    <dbReference type="NCBI Taxonomy" id="80388"/>
    <lineage>
        <taxon>Eukaryota</taxon>
        <taxon>Fungi</taxon>
        <taxon>Dikarya</taxon>
        <taxon>Ascomycota</taxon>
        <taxon>Pezizomycotina</taxon>
        <taxon>Sordariomycetes</taxon>
        <taxon>Hypocreomycetidae</taxon>
        <taxon>Hypocreales</taxon>
        <taxon>Stachybotryaceae</taxon>
        <taxon>Stachybotrys</taxon>
    </lineage>
</organism>
<dbReference type="EMBL" id="JAGPNK010000011">
    <property type="protein sequence ID" value="KAH7311384.1"/>
    <property type="molecule type" value="Genomic_DNA"/>
</dbReference>
<protein>
    <recommendedName>
        <fullName evidence="2">NWD NACHT-NTPase N-terminal domain-containing protein</fullName>
    </recommendedName>
</protein>
<dbReference type="Pfam" id="PF17100">
    <property type="entry name" value="NACHT_N"/>
    <property type="match status" value="1"/>
</dbReference>
<reference evidence="3" key="1">
    <citation type="journal article" date="2021" name="Nat. Commun.">
        <title>Genetic determinants of endophytism in the Arabidopsis root mycobiome.</title>
        <authorList>
            <person name="Mesny F."/>
            <person name="Miyauchi S."/>
            <person name="Thiergart T."/>
            <person name="Pickel B."/>
            <person name="Atanasova L."/>
            <person name="Karlsson M."/>
            <person name="Huettel B."/>
            <person name="Barry K.W."/>
            <person name="Haridas S."/>
            <person name="Chen C."/>
            <person name="Bauer D."/>
            <person name="Andreopoulos W."/>
            <person name="Pangilinan J."/>
            <person name="LaButti K."/>
            <person name="Riley R."/>
            <person name="Lipzen A."/>
            <person name="Clum A."/>
            <person name="Drula E."/>
            <person name="Henrissat B."/>
            <person name="Kohler A."/>
            <person name="Grigoriev I.V."/>
            <person name="Martin F.M."/>
            <person name="Hacquard S."/>
        </authorList>
    </citation>
    <scope>NUCLEOTIDE SEQUENCE</scope>
    <source>
        <strain evidence="3">MPI-CAGE-CH-0235</strain>
    </source>
</reference>
<dbReference type="AlphaFoldDB" id="A0A8K0SL08"/>
<keyword evidence="4" id="KW-1185">Reference proteome</keyword>
<evidence type="ECO:0000256" key="1">
    <source>
        <dbReference type="SAM" id="MobiDB-lite"/>
    </source>
</evidence>
<accession>A0A8K0SL08</accession>
<feature type="domain" description="NWD NACHT-NTPase N-terminal" evidence="2">
    <location>
        <begin position="77"/>
        <end position="192"/>
    </location>
</feature>
<dbReference type="Proteomes" id="UP000813444">
    <property type="component" value="Unassembled WGS sequence"/>
</dbReference>
<feature type="compositionally biased region" description="Polar residues" evidence="1">
    <location>
        <begin position="36"/>
        <end position="64"/>
    </location>
</feature>
<evidence type="ECO:0000259" key="2">
    <source>
        <dbReference type="Pfam" id="PF17100"/>
    </source>
</evidence>
<comment type="caution">
    <text evidence="3">The sequence shown here is derived from an EMBL/GenBank/DDBJ whole genome shotgun (WGS) entry which is preliminary data.</text>
</comment>
<feature type="region of interest" description="Disordered" evidence="1">
    <location>
        <begin position="1"/>
        <end position="66"/>
    </location>
</feature>
<proteinExistence type="predicted"/>